<dbReference type="Gene3D" id="1.10.3920.10">
    <property type="entry name" value="PA2201 C-terminal domain-like"/>
    <property type="match status" value="1"/>
</dbReference>
<evidence type="ECO:0000259" key="1">
    <source>
        <dbReference type="Pfam" id="PF08928"/>
    </source>
</evidence>
<name>A0A0I9S8V4_BACFG</name>
<evidence type="ECO:0000313" key="3">
    <source>
        <dbReference type="EMBL" id="KFX74473.1"/>
    </source>
</evidence>
<dbReference type="Pfam" id="PF08929">
    <property type="entry name" value="PoNi_C"/>
    <property type="match status" value="1"/>
</dbReference>
<dbReference type="AlphaFoldDB" id="A0A0I9S8V4"/>
<evidence type="ECO:0000259" key="2">
    <source>
        <dbReference type="Pfam" id="PF08929"/>
    </source>
</evidence>
<accession>A0A0I9S8V4</accession>
<dbReference type="RefSeq" id="WP_044300576.1">
    <property type="nucleotide sequence ID" value="NZ_CAEUHN010000012.1"/>
</dbReference>
<reference evidence="3" key="1">
    <citation type="book" date="2014" name="THE 24TH EUROPEAN CONGRESS OF CLINICAL MICROBIOLOGY AND INFECTIOUS DISEASES" publisher="ECCMID 2014" city="Barcelona, Spain">
        <title>Identification of resistance genes in three multidrug-resistant Bacteroides fragilis isolates by whole genome sequencing.</title>
        <editorList>
            <person name="Unknown"/>
            <person name="A."/>
        </editorList>
        <authorList>
            <person name="Sydenham T.V."/>
            <person name="Hasman H."/>
            <person name="Wang M."/>
            <person name="Soki J."/>
            <person name="Nagy E."/>
            <person name="Justesen U.S."/>
        </authorList>
    </citation>
    <scope>NUCLEOTIDE SEQUENCE</scope>
    <source>
        <strain evidence="3">DCMOUH0018B</strain>
    </source>
</reference>
<dbReference type="PATRIC" id="fig|817.53.peg.2511"/>
<comment type="caution">
    <text evidence="3">The sequence shown here is derived from an EMBL/GenBank/DDBJ whole genome shotgun (WGS) entry which is preliminary data.</text>
</comment>
<dbReference type="InterPro" id="IPR015025">
    <property type="entry name" value="PoNi_C"/>
</dbReference>
<reference evidence="3" key="2">
    <citation type="submission" date="2014-07" db="EMBL/GenBank/DDBJ databases">
        <title>Genetics and epidemiology of antimicrobial resistance in B. fragilis group.</title>
        <authorList>
            <person name="Sydenham T.V."/>
            <person name="Hasman H."/>
            <person name="Kemp M."/>
            <person name="Justesen U.S."/>
        </authorList>
    </citation>
    <scope>NUCLEOTIDE SEQUENCE [LARGE SCALE GENOMIC DNA]</scope>
    <source>
        <strain evidence="3">DCMOUH0018B</strain>
    </source>
</reference>
<gene>
    <name evidence="3" type="ORF">EE52_0212165</name>
</gene>
<feature type="domain" description="PoNi N-terminal" evidence="1">
    <location>
        <begin position="4"/>
        <end position="121"/>
    </location>
</feature>
<dbReference type="InterPro" id="IPR028983">
    <property type="entry name" value="PA2201-like_C"/>
</dbReference>
<dbReference type="InterPro" id="IPR015024">
    <property type="entry name" value="PoNi_N"/>
</dbReference>
<organism evidence="3">
    <name type="scientific">Bacteroides fragilis</name>
    <dbReference type="NCBI Taxonomy" id="817"/>
    <lineage>
        <taxon>Bacteria</taxon>
        <taxon>Pseudomonadati</taxon>
        <taxon>Bacteroidota</taxon>
        <taxon>Bacteroidia</taxon>
        <taxon>Bacteroidales</taxon>
        <taxon>Bacteroidaceae</taxon>
        <taxon>Bacteroides</taxon>
    </lineage>
</organism>
<dbReference type="EMBL" id="JMZZ02000147">
    <property type="protein sequence ID" value="KFX74473.1"/>
    <property type="molecule type" value="Genomic_DNA"/>
</dbReference>
<dbReference type="Pfam" id="PF08928">
    <property type="entry name" value="PoNi_N"/>
    <property type="match status" value="1"/>
</dbReference>
<sequence length="253" mass="29483">MEVRDKLNTAEKYQSLIDMKRAFISEELKDLGELEQEKILGHPVDNDIIFNISYSIFEEQKAVFIALYSKGEAIHNLIPEYRSLIDYMDKGWNKIGGYVQMIWMLSCGIMLNTPLSEFEKMTVLVKAQGLKDFLIDFLIRYKIPAWDISTNDFVDIRPYKGLQDVILLSKQDKEKAVNRLKTYLSKEWYRGHSDCGWHDNHKTASIHFGYWSFESGALVKILGLDDSSLKGLQYYPYDMVHWDENRNDINNAG</sequence>
<dbReference type="SUPFAM" id="SSF140731">
    <property type="entry name" value="PA2201 C-terminal domain-like"/>
    <property type="match status" value="1"/>
</dbReference>
<protein>
    <submittedName>
        <fullName evidence="3">Uncharacterized protein</fullName>
    </submittedName>
</protein>
<proteinExistence type="predicted"/>
<feature type="domain" description="PoNi C-terminal" evidence="2">
    <location>
        <begin position="131"/>
        <end position="239"/>
    </location>
</feature>